<dbReference type="Gene3D" id="2.40.160.20">
    <property type="match status" value="1"/>
</dbReference>
<dbReference type="HAMAP" id="MF_00775">
    <property type="entry name" value="UPF0311"/>
    <property type="match status" value="1"/>
</dbReference>
<dbReference type="EMBL" id="BOOH01000017">
    <property type="protein sequence ID" value="GIH75617.1"/>
    <property type="molecule type" value="Genomic_DNA"/>
</dbReference>
<dbReference type="Pfam" id="PF11578">
    <property type="entry name" value="DUF3237"/>
    <property type="match status" value="1"/>
</dbReference>
<evidence type="ECO:0000256" key="2">
    <source>
        <dbReference type="SAM" id="MobiDB-lite"/>
    </source>
</evidence>
<protein>
    <recommendedName>
        <fullName evidence="1">UPF0311 protein Plo01_20460</fullName>
    </recommendedName>
</protein>
<dbReference type="PANTHER" id="PTHR37315:SF1">
    <property type="entry name" value="UPF0311 PROTEIN BLR7842"/>
    <property type="match status" value="1"/>
</dbReference>
<sequence length="180" mass="19740">MSTEPPSGPSAEPPSGPRREPSPGPRRSAAPVDLEPLATFHVELDPILDLGDSQWGRRRVINIVGGSFEGPRLSGDILPGGADWQVVHPDGMASIDTRYTLRTHDGAHLYISTSGVRHGPREVLDRLARGEAVNPAEYYFRLFCRFETGDDRYLWLNRTLAVASGARTADAVRYDAYALT</sequence>
<evidence type="ECO:0000313" key="4">
    <source>
        <dbReference type="Proteomes" id="UP000616724"/>
    </source>
</evidence>
<dbReference type="AlphaFoldDB" id="A0A8J3W4C0"/>
<dbReference type="Proteomes" id="UP000616724">
    <property type="component" value="Unassembled WGS sequence"/>
</dbReference>
<accession>A0A8J3W4C0</accession>
<dbReference type="RefSeq" id="WP_203890288.1">
    <property type="nucleotide sequence ID" value="NZ_BOOH01000017.1"/>
</dbReference>
<reference evidence="3 4" key="1">
    <citation type="submission" date="2021-01" db="EMBL/GenBank/DDBJ databases">
        <title>Whole genome shotgun sequence of Planobispora longispora NBRC 13918.</title>
        <authorList>
            <person name="Komaki H."/>
            <person name="Tamura T."/>
        </authorList>
    </citation>
    <scope>NUCLEOTIDE SEQUENCE [LARGE SCALE GENOMIC DNA]</scope>
    <source>
        <strain evidence="3 4">NBRC 13918</strain>
    </source>
</reference>
<organism evidence="3 4">
    <name type="scientific">Planobispora longispora</name>
    <dbReference type="NCBI Taxonomy" id="28887"/>
    <lineage>
        <taxon>Bacteria</taxon>
        <taxon>Bacillati</taxon>
        <taxon>Actinomycetota</taxon>
        <taxon>Actinomycetes</taxon>
        <taxon>Streptosporangiales</taxon>
        <taxon>Streptosporangiaceae</taxon>
        <taxon>Planobispora</taxon>
    </lineage>
</organism>
<comment type="caution">
    <text evidence="3">The sequence shown here is derived from an EMBL/GenBank/DDBJ whole genome shotgun (WGS) entry which is preliminary data.</text>
</comment>
<dbReference type="InterPro" id="IPR020915">
    <property type="entry name" value="UPF0311"/>
</dbReference>
<keyword evidence="4" id="KW-1185">Reference proteome</keyword>
<feature type="region of interest" description="Disordered" evidence="2">
    <location>
        <begin position="1"/>
        <end position="30"/>
    </location>
</feature>
<proteinExistence type="inferred from homology"/>
<evidence type="ECO:0000313" key="3">
    <source>
        <dbReference type="EMBL" id="GIH75617.1"/>
    </source>
</evidence>
<evidence type="ECO:0000256" key="1">
    <source>
        <dbReference type="HAMAP-Rule" id="MF_00775"/>
    </source>
</evidence>
<name>A0A8J3W4C0_9ACTN</name>
<comment type="similarity">
    <text evidence="1">Belongs to the UPF0311 family.</text>
</comment>
<dbReference type="PANTHER" id="PTHR37315">
    <property type="entry name" value="UPF0311 PROTEIN BLR7842"/>
    <property type="match status" value="1"/>
</dbReference>
<feature type="compositionally biased region" description="Pro residues" evidence="2">
    <location>
        <begin position="1"/>
        <end position="16"/>
    </location>
</feature>
<gene>
    <name evidence="3" type="ORF">Plo01_20460</name>
</gene>